<gene>
    <name evidence="8" type="ORF">GCM10023338_14280</name>
</gene>
<comment type="subcellular location">
    <subcellularLocation>
        <location evidence="1">Cell membrane</location>
        <topology evidence="1">Single-pass type II membrane protein</topology>
    </subcellularLocation>
</comment>
<evidence type="ECO:0000256" key="3">
    <source>
        <dbReference type="ARBA" id="ARBA00022618"/>
    </source>
</evidence>
<keyword evidence="4" id="KW-0812">Transmembrane</keyword>
<keyword evidence="3" id="KW-0132">Cell division</keyword>
<name>A0ABP9MVD3_9GAMM</name>
<evidence type="ECO:0000256" key="1">
    <source>
        <dbReference type="ARBA" id="ARBA00004401"/>
    </source>
</evidence>
<dbReference type="EMBL" id="BAABKE010000004">
    <property type="protein sequence ID" value="GAA5100001.1"/>
    <property type="molecule type" value="Genomic_DNA"/>
</dbReference>
<organism evidence="8 9">
    <name type="scientific">Wohlfahrtiimonas larvae</name>
    <dbReference type="NCBI Taxonomy" id="1157986"/>
    <lineage>
        <taxon>Bacteria</taxon>
        <taxon>Pseudomonadati</taxon>
        <taxon>Pseudomonadota</taxon>
        <taxon>Gammaproteobacteria</taxon>
        <taxon>Cardiobacteriales</taxon>
        <taxon>Ignatzschineriaceae</taxon>
        <taxon>Wohlfahrtiimonas</taxon>
    </lineage>
</organism>
<evidence type="ECO:0000256" key="5">
    <source>
        <dbReference type="ARBA" id="ARBA00022989"/>
    </source>
</evidence>
<evidence type="ECO:0008006" key="10">
    <source>
        <dbReference type="Google" id="ProtNLM"/>
    </source>
</evidence>
<keyword evidence="5" id="KW-1133">Transmembrane helix</keyword>
<reference evidence="9" key="1">
    <citation type="journal article" date="2019" name="Int. J. Syst. Evol. Microbiol.">
        <title>The Global Catalogue of Microorganisms (GCM) 10K type strain sequencing project: providing services to taxonomists for standard genome sequencing and annotation.</title>
        <authorList>
            <consortium name="The Broad Institute Genomics Platform"/>
            <consortium name="The Broad Institute Genome Sequencing Center for Infectious Disease"/>
            <person name="Wu L."/>
            <person name="Ma J."/>
        </authorList>
    </citation>
    <scope>NUCLEOTIDE SEQUENCE [LARGE SCALE GENOMIC DNA]</scope>
    <source>
        <strain evidence="9">JCM 18424</strain>
    </source>
</reference>
<dbReference type="RefSeq" id="WP_245831172.1">
    <property type="nucleotide sequence ID" value="NZ_BAABKE010000004.1"/>
</dbReference>
<keyword evidence="2" id="KW-1003">Cell membrane</keyword>
<accession>A0ABP9MVD3</accession>
<keyword evidence="6" id="KW-0472">Membrane</keyword>
<proteinExistence type="predicted"/>
<dbReference type="Pfam" id="PF04999">
    <property type="entry name" value="FtsL"/>
    <property type="match status" value="1"/>
</dbReference>
<evidence type="ECO:0000313" key="8">
    <source>
        <dbReference type="EMBL" id="GAA5100001.1"/>
    </source>
</evidence>
<sequence>MKTTIMIITLGMIATGVGMLKIKTTQEQRHLWNQYEKALSHQNELNAEWNKLKLEESMLITSVLLDHNIRERMGMVLPKQDSIVYVVEQNNSTLVSTNNNDNGRYVQ</sequence>
<evidence type="ECO:0000256" key="2">
    <source>
        <dbReference type="ARBA" id="ARBA00022475"/>
    </source>
</evidence>
<dbReference type="Proteomes" id="UP001500631">
    <property type="component" value="Unassembled WGS sequence"/>
</dbReference>
<evidence type="ECO:0000256" key="6">
    <source>
        <dbReference type="ARBA" id="ARBA00023136"/>
    </source>
</evidence>
<comment type="caution">
    <text evidence="8">The sequence shown here is derived from an EMBL/GenBank/DDBJ whole genome shotgun (WGS) entry which is preliminary data.</text>
</comment>
<evidence type="ECO:0000256" key="7">
    <source>
        <dbReference type="ARBA" id="ARBA00023306"/>
    </source>
</evidence>
<dbReference type="InterPro" id="IPR011922">
    <property type="entry name" value="Cell_div_FtsL"/>
</dbReference>
<protein>
    <recommendedName>
        <fullName evidence="10">Cell division protein FtsL</fullName>
    </recommendedName>
</protein>
<evidence type="ECO:0000313" key="9">
    <source>
        <dbReference type="Proteomes" id="UP001500631"/>
    </source>
</evidence>
<keyword evidence="7" id="KW-0131">Cell cycle</keyword>
<evidence type="ECO:0000256" key="4">
    <source>
        <dbReference type="ARBA" id="ARBA00022692"/>
    </source>
</evidence>
<keyword evidence="9" id="KW-1185">Reference proteome</keyword>